<comment type="caution">
    <text evidence="2">The sequence shown here is derived from an EMBL/GenBank/DDBJ whole genome shotgun (WGS) entry which is preliminary data.</text>
</comment>
<organism evidence="2 3">
    <name type="scientific">Mycena sanguinolenta</name>
    <dbReference type="NCBI Taxonomy" id="230812"/>
    <lineage>
        <taxon>Eukaryota</taxon>
        <taxon>Fungi</taxon>
        <taxon>Dikarya</taxon>
        <taxon>Basidiomycota</taxon>
        <taxon>Agaricomycotina</taxon>
        <taxon>Agaricomycetes</taxon>
        <taxon>Agaricomycetidae</taxon>
        <taxon>Agaricales</taxon>
        <taxon>Marasmiineae</taxon>
        <taxon>Mycenaceae</taxon>
        <taxon>Mycena</taxon>
    </lineage>
</organism>
<dbReference type="Proteomes" id="UP000623467">
    <property type="component" value="Unassembled WGS sequence"/>
</dbReference>
<evidence type="ECO:0000313" key="3">
    <source>
        <dbReference type="Proteomes" id="UP000623467"/>
    </source>
</evidence>
<evidence type="ECO:0000256" key="1">
    <source>
        <dbReference type="SAM" id="MobiDB-lite"/>
    </source>
</evidence>
<dbReference type="OrthoDB" id="3258969at2759"/>
<accession>A0A8H6YMZ0</accession>
<evidence type="ECO:0000313" key="2">
    <source>
        <dbReference type="EMBL" id="KAF7361279.1"/>
    </source>
</evidence>
<feature type="region of interest" description="Disordered" evidence="1">
    <location>
        <begin position="472"/>
        <end position="533"/>
    </location>
</feature>
<proteinExistence type="predicted"/>
<dbReference type="AlphaFoldDB" id="A0A8H6YMZ0"/>
<reference evidence="2" key="1">
    <citation type="submission" date="2020-05" db="EMBL/GenBank/DDBJ databases">
        <title>Mycena genomes resolve the evolution of fungal bioluminescence.</title>
        <authorList>
            <person name="Tsai I.J."/>
        </authorList>
    </citation>
    <scope>NUCLEOTIDE SEQUENCE</scope>
    <source>
        <strain evidence="2">160909Yilan</strain>
    </source>
</reference>
<keyword evidence="3" id="KW-1185">Reference proteome</keyword>
<dbReference type="EMBL" id="JACAZH010000008">
    <property type="protein sequence ID" value="KAF7361279.1"/>
    <property type="molecule type" value="Genomic_DNA"/>
</dbReference>
<name>A0A8H6YMZ0_9AGAR</name>
<protein>
    <submittedName>
        <fullName evidence="2">Histone H4</fullName>
    </submittedName>
</protein>
<gene>
    <name evidence="2" type="ORF">MSAN_01160400</name>
</gene>
<feature type="region of interest" description="Disordered" evidence="1">
    <location>
        <begin position="149"/>
        <end position="197"/>
    </location>
</feature>
<dbReference type="PROSITE" id="PS50276">
    <property type="entry name" value="PANCREATIC_HORMONE_2"/>
    <property type="match status" value="1"/>
</dbReference>
<sequence>MIKAERDERMDITHALTPVKQYMAGFTRPTDLRSSNWFPGGAYVSRGKVYESPVEEAYQSHTVFLLESRYNIRYGPGRVEAPDYLYGVCREEDFPAVLKAYNSPKAPRSVLETMDNARWPQGPQRNPHARQRWWANQADLEDTLRELGLTAAPPDPDHPGDEEDMEDKPPKPQKLRRATNVKSRPSIPHEPPDNNASIQSAVRTFHSSSILPAVPPVLGSSSAGYKRGFHTTTLMRAAEAEWDFERARAQDPAGEWIPRSQYMRSLETIPFWRPLISLTVSTRPIALTLVRLSRGLSTGRPFHADIDNHDKKCRYSFVHRMRTMRLQRIHKLAVDMAEVLAGMRGGVVGIRFEADSLGRGIGGEGLADPIPWGKRVIRVGVARWYRLASELKELFHAKAEEIPAANPFEIYTLDDFGHRISDETGEIVAWNQHLETRVDRLKREPWYAEYLALCRADKLLLRHVSARATSLAKQSTKGRSRTVMAKPERPKVAQAAAVKEEGDEEIDAELRLDDDEDMDGADTNAPETSFPRQ</sequence>
<feature type="compositionally biased region" description="Acidic residues" evidence="1">
    <location>
        <begin position="501"/>
        <end position="520"/>
    </location>
</feature>